<keyword evidence="6" id="KW-1185">Reference proteome</keyword>
<evidence type="ECO:0000313" key="5">
    <source>
        <dbReference type="EMBL" id="ROZ63569.1"/>
    </source>
</evidence>
<name>A0A3N4A4P1_9MICC</name>
<proteinExistence type="inferred from homology"/>
<dbReference type="RefSeq" id="WP_123824981.1">
    <property type="nucleotide sequence ID" value="NZ_RKMF01000006.1"/>
</dbReference>
<dbReference type="OrthoDB" id="370725at2"/>
<dbReference type="PANTHER" id="PTHR30563">
    <property type="entry name" value="DNA RECOMBINATION PROTEIN RMUC"/>
    <property type="match status" value="1"/>
</dbReference>
<evidence type="ECO:0000256" key="3">
    <source>
        <dbReference type="ARBA" id="ARBA00023054"/>
    </source>
</evidence>
<dbReference type="AlphaFoldDB" id="A0A3N4A4P1"/>
<accession>A0A3N4A4P1</accession>
<organism evidence="5 6">
    <name type="scientific">Kocuria soli</name>
    <dbReference type="NCBI Taxonomy" id="2485125"/>
    <lineage>
        <taxon>Bacteria</taxon>
        <taxon>Bacillati</taxon>
        <taxon>Actinomycetota</taxon>
        <taxon>Actinomycetes</taxon>
        <taxon>Micrococcales</taxon>
        <taxon>Micrococcaceae</taxon>
        <taxon>Kocuria</taxon>
    </lineage>
</organism>
<evidence type="ECO:0000256" key="4">
    <source>
        <dbReference type="ARBA" id="ARBA00023172"/>
    </source>
</evidence>
<comment type="function">
    <text evidence="1">Involved in DNA recombination.</text>
</comment>
<evidence type="ECO:0000256" key="2">
    <source>
        <dbReference type="ARBA" id="ARBA00009840"/>
    </source>
</evidence>
<reference evidence="5 6" key="1">
    <citation type="submission" date="2018-10" db="EMBL/GenBank/DDBJ databases">
        <title>Kocuria sp. M5W7-7, whole genome shotgun sequence.</title>
        <authorList>
            <person name="Tuo L."/>
        </authorList>
    </citation>
    <scope>NUCLEOTIDE SEQUENCE [LARGE SCALE GENOMIC DNA]</scope>
    <source>
        <strain evidence="5 6">M5W7-7</strain>
    </source>
</reference>
<dbReference type="InterPro" id="IPR003798">
    <property type="entry name" value="DNA_recombination_RmuC"/>
</dbReference>
<comment type="caution">
    <text evidence="5">The sequence shown here is derived from an EMBL/GenBank/DDBJ whole genome shotgun (WGS) entry which is preliminary data.</text>
</comment>
<keyword evidence="4" id="KW-0233">DNA recombination</keyword>
<dbReference type="Pfam" id="PF02646">
    <property type="entry name" value="RmuC"/>
    <property type="match status" value="1"/>
</dbReference>
<evidence type="ECO:0000313" key="6">
    <source>
        <dbReference type="Proteomes" id="UP000270616"/>
    </source>
</evidence>
<dbReference type="GO" id="GO:0006310">
    <property type="term" value="P:DNA recombination"/>
    <property type="evidence" value="ECO:0007669"/>
    <property type="project" value="UniProtKB-KW"/>
</dbReference>
<sequence length="409" mass="44558">MESNALTLLVLPLVLLVVGSVAGFVVGWVLGQRKGAQSDDGMAGRLESLTQSNQRLATEHAAAVETARLQTSRVEELEDRAAQDQDLLRALAPLTDRMRQMQDHVTRLERDRSEQFGDVSRALAAARESDVKLQQVTGALEGSLRSNSARGVWGEMQLRRVVEAAGMLRHVDFTEQVTVASEQAQVRPDMVVHLPGDQQIVVDAKAPLSAYLEAQDISDPSASGARRRSEQLALHAKAVRAHVDALGKKKYWDTLPGSPDLVLCFIPVESALAVALDTDPTLLDHAASRNIALVSPVSLLASLKAVAFSWRQESLAQDATELLRLSRELYDRLGTMGGHLSKMGGSIRRSVEQYNQLVGSLERRVLPTARKLNDLDPTAADDERLVSSAVEIQPQALTAPELLRDLPES</sequence>
<dbReference type="PANTHER" id="PTHR30563:SF0">
    <property type="entry name" value="DNA RECOMBINATION PROTEIN RMUC"/>
    <property type="match status" value="1"/>
</dbReference>
<dbReference type="Proteomes" id="UP000270616">
    <property type="component" value="Unassembled WGS sequence"/>
</dbReference>
<gene>
    <name evidence="5" type="ORF">EDL96_06500</name>
</gene>
<dbReference type="EMBL" id="RKMF01000006">
    <property type="protein sequence ID" value="ROZ63569.1"/>
    <property type="molecule type" value="Genomic_DNA"/>
</dbReference>
<protein>
    <submittedName>
        <fullName evidence="5">DNA recombination protein RmuC</fullName>
    </submittedName>
</protein>
<keyword evidence="3" id="KW-0175">Coiled coil</keyword>
<comment type="similarity">
    <text evidence="2">Belongs to the RmuC family.</text>
</comment>
<evidence type="ECO:0000256" key="1">
    <source>
        <dbReference type="ARBA" id="ARBA00003416"/>
    </source>
</evidence>